<reference evidence="2 3" key="1">
    <citation type="journal article" date="2005" name="Genome Res.">
        <title>Living with two extremes: conclusions from the genome sequence of Natronomonas pharaonis.</title>
        <authorList>
            <person name="Falb M."/>
            <person name="Pfeiffer F."/>
            <person name="Palm P."/>
            <person name="Rodewald K."/>
            <person name="Hickmann V."/>
            <person name="Tittor J."/>
            <person name="Oesterhelt D."/>
        </authorList>
    </citation>
    <scope>NUCLEOTIDE SEQUENCE [LARGE SCALE GENOMIC DNA]</scope>
    <source>
        <strain evidence="3">ATCC 35678 / DSM 2160 / CIP 103997 / JCM 8858 / NBRC 14720 / NCIMB 2260 / Gabara</strain>
    </source>
</reference>
<sequence length="82" mass="8753">MQRRQSPKQTQLLWGGGVAGGIGAGFLAPALHDGLYDAVFRLLYGTPDHVVHPLEQDMPILLVGFLTTIVGVVVYAVGSRIP</sequence>
<keyword evidence="1" id="KW-1133">Transmembrane helix</keyword>
<dbReference type="STRING" id="348780.NP_2790A"/>
<dbReference type="KEGG" id="nph:NP_2790A"/>
<feature type="transmembrane region" description="Helical" evidence="1">
    <location>
        <begin position="12"/>
        <end position="31"/>
    </location>
</feature>
<dbReference type="EMBL" id="CR936257">
    <property type="protein sequence ID" value="CAI49486.1"/>
    <property type="molecule type" value="Genomic_DNA"/>
</dbReference>
<evidence type="ECO:0000256" key="1">
    <source>
        <dbReference type="SAM" id="Phobius"/>
    </source>
</evidence>
<keyword evidence="3" id="KW-1185">Reference proteome</keyword>
<dbReference type="Proteomes" id="UP000002698">
    <property type="component" value="Chromosome"/>
</dbReference>
<organism evidence="2 3">
    <name type="scientific">Natronomonas pharaonis (strain ATCC 35678 / DSM 2160 / CIP 103997 / JCM 8858 / NBRC 14720 / NCIMB 2260 / Gabara)</name>
    <name type="common">Halobacterium pharaonis</name>
    <dbReference type="NCBI Taxonomy" id="348780"/>
    <lineage>
        <taxon>Archaea</taxon>
        <taxon>Methanobacteriati</taxon>
        <taxon>Methanobacteriota</taxon>
        <taxon>Stenosarchaea group</taxon>
        <taxon>Halobacteria</taxon>
        <taxon>Halobacteriales</taxon>
        <taxon>Natronomonadaceae</taxon>
        <taxon>Natronomonas</taxon>
    </lineage>
</organism>
<protein>
    <submittedName>
        <fullName evidence="2">Uncharacterized protein</fullName>
    </submittedName>
</protein>
<gene>
    <name evidence="2" type="ordered locus">NP_2790A</name>
</gene>
<evidence type="ECO:0000313" key="2">
    <source>
        <dbReference type="EMBL" id="CAI49486.1"/>
    </source>
</evidence>
<evidence type="ECO:0000313" key="3">
    <source>
        <dbReference type="Proteomes" id="UP000002698"/>
    </source>
</evidence>
<dbReference type="HOGENOM" id="CLU_2550373_0_0_2"/>
<keyword evidence="1" id="KW-0812">Transmembrane</keyword>
<name>A0A1U7EWM2_NATPD</name>
<dbReference type="EnsemblBacteria" id="CAI49486">
    <property type="protein sequence ID" value="CAI49486"/>
    <property type="gene ID" value="NP_2790A"/>
</dbReference>
<proteinExistence type="predicted"/>
<dbReference type="AlphaFoldDB" id="A0A1U7EWM2"/>
<keyword evidence="1" id="KW-0472">Membrane</keyword>
<feature type="transmembrane region" description="Helical" evidence="1">
    <location>
        <begin position="58"/>
        <end position="78"/>
    </location>
</feature>
<accession>A0A1U7EWM2</accession>